<sequence>MPKALLVEDDPAVREIARDILEEAGFDVVEAADGDQGMACLLGGGSFDVLVTDYDMPGRVDGLGLLAAAERLRPGLARVMVTGSLPEGTAGGVPVLCKPYRADAVVRTVLAAMAEHPPKECRLAAH</sequence>
<feature type="modified residue" description="4-aspartylphosphate" evidence="2">
    <location>
        <position position="53"/>
    </location>
</feature>
<dbReference type="PROSITE" id="PS50110">
    <property type="entry name" value="RESPONSE_REGULATORY"/>
    <property type="match status" value="1"/>
</dbReference>
<name>A0AAV4ZLL6_9HYPH</name>
<dbReference type="InterPro" id="IPR011006">
    <property type="entry name" value="CheY-like_superfamily"/>
</dbReference>
<evidence type="ECO:0000313" key="4">
    <source>
        <dbReference type="EMBL" id="GJD89421.1"/>
    </source>
</evidence>
<gene>
    <name evidence="4" type="ORF">BHAOGJBA_2948</name>
</gene>
<keyword evidence="5" id="KW-1185">Reference proteome</keyword>
<dbReference type="AlphaFoldDB" id="A0AAV4ZLL6"/>
<reference evidence="4" key="2">
    <citation type="submission" date="2021-08" db="EMBL/GenBank/DDBJ databases">
        <authorList>
            <person name="Tani A."/>
            <person name="Ola A."/>
            <person name="Ogura Y."/>
            <person name="Katsura K."/>
            <person name="Hayashi T."/>
        </authorList>
    </citation>
    <scope>NUCLEOTIDE SEQUENCE</scope>
    <source>
        <strain evidence="4">DSM 16372</strain>
    </source>
</reference>
<organism evidence="4 5">
    <name type="scientific">Methylobacterium hispanicum</name>
    <dbReference type="NCBI Taxonomy" id="270350"/>
    <lineage>
        <taxon>Bacteria</taxon>
        <taxon>Pseudomonadati</taxon>
        <taxon>Pseudomonadota</taxon>
        <taxon>Alphaproteobacteria</taxon>
        <taxon>Hyphomicrobiales</taxon>
        <taxon>Methylobacteriaceae</taxon>
        <taxon>Methylobacterium</taxon>
    </lineage>
</organism>
<dbReference type="CDD" id="cd00156">
    <property type="entry name" value="REC"/>
    <property type="match status" value="1"/>
</dbReference>
<proteinExistence type="predicted"/>
<evidence type="ECO:0000256" key="2">
    <source>
        <dbReference type="PROSITE-ProRule" id="PRU00169"/>
    </source>
</evidence>
<evidence type="ECO:0000259" key="3">
    <source>
        <dbReference type="PROSITE" id="PS50110"/>
    </source>
</evidence>
<accession>A0AAV4ZLL6</accession>
<dbReference type="PANTHER" id="PTHR44591:SF21">
    <property type="entry name" value="TWO-COMPONENT RESPONSE REGULATOR"/>
    <property type="match status" value="1"/>
</dbReference>
<protein>
    <recommendedName>
        <fullName evidence="3">Response regulatory domain-containing protein</fullName>
    </recommendedName>
</protein>
<dbReference type="GO" id="GO:0000160">
    <property type="term" value="P:phosphorelay signal transduction system"/>
    <property type="evidence" value="ECO:0007669"/>
    <property type="project" value="InterPro"/>
</dbReference>
<reference evidence="4" key="1">
    <citation type="journal article" date="2016" name="Front. Microbiol.">
        <title>Genome Sequence of the Piezophilic, Mesophilic Sulfate-Reducing Bacterium Desulfovibrio indicus J2T.</title>
        <authorList>
            <person name="Cao J."/>
            <person name="Maignien L."/>
            <person name="Shao Z."/>
            <person name="Alain K."/>
            <person name="Jebbar M."/>
        </authorList>
    </citation>
    <scope>NUCLEOTIDE SEQUENCE</scope>
    <source>
        <strain evidence="4">DSM 16372</strain>
    </source>
</reference>
<dbReference type="Proteomes" id="UP001055247">
    <property type="component" value="Unassembled WGS sequence"/>
</dbReference>
<feature type="domain" description="Response regulatory" evidence="3">
    <location>
        <begin position="3"/>
        <end position="113"/>
    </location>
</feature>
<dbReference type="PANTHER" id="PTHR44591">
    <property type="entry name" value="STRESS RESPONSE REGULATOR PROTEIN 1"/>
    <property type="match status" value="1"/>
</dbReference>
<evidence type="ECO:0000313" key="5">
    <source>
        <dbReference type="Proteomes" id="UP001055247"/>
    </source>
</evidence>
<comment type="caution">
    <text evidence="4">The sequence shown here is derived from an EMBL/GenBank/DDBJ whole genome shotgun (WGS) entry which is preliminary data.</text>
</comment>
<dbReference type="EMBL" id="BPQO01000011">
    <property type="protein sequence ID" value="GJD89421.1"/>
    <property type="molecule type" value="Genomic_DNA"/>
</dbReference>
<dbReference type="SMART" id="SM00448">
    <property type="entry name" value="REC"/>
    <property type="match status" value="1"/>
</dbReference>
<dbReference type="InterPro" id="IPR001789">
    <property type="entry name" value="Sig_transdc_resp-reg_receiver"/>
</dbReference>
<dbReference type="RefSeq" id="WP_238230244.1">
    <property type="nucleotide sequence ID" value="NZ_BPQO01000011.1"/>
</dbReference>
<evidence type="ECO:0000256" key="1">
    <source>
        <dbReference type="ARBA" id="ARBA00022553"/>
    </source>
</evidence>
<dbReference type="Pfam" id="PF00072">
    <property type="entry name" value="Response_reg"/>
    <property type="match status" value="1"/>
</dbReference>
<dbReference type="Gene3D" id="3.40.50.2300">
    <property type="match status" value="1"/>
</dbReference>
<keyword evidence="1 2" id="KW-0597">Phosphoprotein</keyword>
<dbReference type="InterPro" id="IPR050595">
    <property type="entry name" value="Bact_response_regulator"/>
</dbReference>
<dbReference type="SUPFAM" id="SSF52172">
    <property type="entry name" value="CheY-like"/>
    <property type="match status" value="1"/>
</dbReference>